<dbReference type="AlphaFoldDB" id="A0A6J6KSW3"/>
<evidence type="ECO:0000313" key="1">
    <source>
        <dbReference type="EMBL" id="CAB4652900.1"/>
    </source>
</evidence>
<sequence length="101" mass="10936">MTSWIPDFCTIKGAADNNARVQCEAGIRPQLFVDVDPTLGINGNFEGVARKRTLLIAVHLAAAHLFDCIPRYFLKGLCSENVDALVAANREVTAGFQTGTK</sequence>
<proteinExistence type="predicted"/>
<reference evidence="1" key="1">
    <citation type="submission" date="2020-05" db="EMBL/GenBank/DDBJ databases">
        <authorList>
            <person name="Chiriac C."/>
            <person name="Salcher M."/>
            <person name="Ghai R."/>
            <person name="Kavagutti S V."/>
        </authorList>
    </citation>
    <scope>NUCLEOTIDE SEQUENCE</scope>
</reference>
<dbReference type="EMBL" id="CAEZWB010000125">
    <property type="protein sequence ID" value="CAB4652900.1"/>
    <property type="molecule type" value="Genomic_DNA"/>
</dbReference>
<gene>
    <name evidence="1" type="ORF">UFOPK2166_00925</name>
</gene>
<protein>
    <submittedName>
        <fullName evidence="1">Unannotated protein</fullName>
    </submittedName>
</protein>
<name>A0A6J6KSW3_9ZZZZ</name>
<accession>A0A6J6KSW3</accession>
<organism evidence="1">
    <name type="scientific">freshwater metagenome</name>
    <dbReference type="NCBI Taxonomy" id="449393"/>
    <lineage>
        <taxon>unclassified sequences</taxon>
        <taxon>metagenomes</taxon>
        <taxon>ecological metagenomes</taxon>
    </lineage>
</organism>